<keyword evidence="7" id="KW-1185">Reference proteome</keyword>
<evidence type="ECO:0000256" key="4">
    <source>
        <dbReference type="PIRSR" id="PIRSR606689-2"/>
    </source>
</evidence>
<keyword evidence="4" id="KW-0479">Metal-binding</keyword>
<keyword evidence="2 3" id="KW-0342">GTP-binding</keyword>
<gene>
    <name evidence="6" type="ORF">MICPUCDRAFT_8098</name>
</gene>
<feature type="binding site" evidence="4">
    <location>
        <position position="30"/>
    </location>
    <ligand>
        <name>Mg(2+)</name>
        <dbReference type="ChEBI" id="CHEBI:18420"/>
    </ligand>
</feature>
<name>C1MQQ7_MICPC</name>
<evidence type="ECO:0000256" key="5">
    <source>
        <dbReference type="RuleBase" id="RU003925"/>
    </source>
</evidence>
<dbReference type="OrthoDB" id="414781at2759"/>
<accession>C1MQQ7</accession>
<dbReference type="CDD" id="cd00878">
    <property type="entry name" value="Arf_Arl"/>
    <property type="match status" value="1"/>
</dbReference>
<dbReference type="InterPro" id="IPR027417">
    <property type="entry name" value="P-loop_NTPase"/>
</dbReference>
<dbReference type="SMART" id="SM00177">
    <property type="entry name" value="ARF"/>
    <property type="match status" value="1"/>
</dbReference>
<keyword evidence="1 3" id="KW-0547">Nucleotide-binding</keyword>
<reference evidence="6 7" key="1">
    <citation type="journal article" date="2009" name="Science">
        <title>Green evolution and dynamic adaptations revealed by genomes of the marine picoeukaryotes Micromonas.</title>
        <authorList>
            <person name="Worden A.Z."/>
            <person name="Lee J.H."/>
            <person name="Mock T."/>
            <person name="Rouze P."/>
            <person name="Simmons M.P."/>
            <person name="Aerts A.L."/>
            <person name="Allen A.E."/>
            <person name="Cuvelier M.L."/>
            <person name="Derelle E."/>
            <person name="Everett M.V."/>
            <person name="Foulon E."/>
            <person name="Grimwood J."/>
            <person name="Gundlach H."/>
            <person name="Henrissat B."/>
            <person name="Napoli C."/>
            <person name="McDonald S.M."/>
            <person name="Parker M.S."/>
            <person name="Rombauts S."/>
            <person name="Salamov A."/>
            <person name="Von Dassow P."/>
            <person name="Badger J.H."/>
            <person name="Coutinho P.M."/>
            <person name="Demir E."/>
            <person name="Dubchak I."/>
            <person name="Gentemann C."/>
            <person name="Eikrem W."/>
            <person name="Gready J.E."/>
            <person name="John U."/>
            <person name="Lanier W."/>
            <person name="Lindquist E.A."/>
            <person name="Lucas S."/>
            <person name="Mayer K.F."/>
            <person name="Moreau H."/>
            <person name="Not F."/>
            <person name="Otillar R."/>
            <person name="Panaud O."/>
            <person name="Pangilinan J."/>
            <person name="Paulsen I."/>
            <person name="Piegu B."/>
            <person name="Poliakov A."/>
            <person name="Robbens S."/>
            <person name="Schmutz J."/>
            <person name="Toulza E."/>
            <person name="Wyss T."/>
            <person name="Zelensky A."/>
            <person name="Zhou K."/>
            <person name="Armbrust E.V."/>
            <person name="Bhattacharya D."/>
            <person name="Goodenough U.W."/>
            <person name="Van de Peer Y."/>
            <person name="Grigoriev I.V."/>
        </authorList>
    </citation>
    <scope>NUCLEOTIDE SEQUENCE [LARGE SCALE GENOMIC DNA]</scope>
    <source>
        <strain evidence="6 7">CCMP1545</strain>
    </source>
</reference>
<dbReference type="InterPro" id="IPR005225">
    <property type="entry name" value="Small_GTP-bd"/>
</dbReference>
<evidence type="ECO:0000256" key="1">
    <source>
        <dbReference type="ARBA" id="ARBA00022741"/>
    </source>
</evidence>
<feature type="binding site" evidence="3">
    <location>
        <begin position="6"/>
        <end position="13"/>
    </location>
    <ligand>
        <name>GTP</name>
        <dbReference type="ChEBI" id="CHEBI:37565"/>
    </ligand>
</feature>
<evidence type="ECO:0000313" key="7">
    <source>
        <dbReference type="Proteomes" id="UP000001876"/>
    </source>
</evidence>
<organism evidence="7">
    <name type="scientific">Micromonas pusilla (strain CCMP1545)</name>
    <name type="common">Picoplanktonic green alga</name>
    <dbReference type="NCBI Taxonomy" id="564608"/>
    <lineage>
        <taxon>Eukaryota</taxon>
        <taxon>Viridiplantae</taxon>
        <taxon>Chlorophyta</taxon>
        <taxon>Mamiellophyceae</taxon>
        <taxon>Mamiellales</taxon>
        <taxon>Mamiellaceae</taxon>
        <taxon>Micromonas</taxon>
    </lineage>
</organism>
<dbReference type="eggNOG" id="KOG0070">
    <property type="taxonomic scope" value="Eukaryota"/>
</dbReference>
<dbReference type="OMA" id="RGIWKAY"/>
<feature type="binding site" evidence="4">
    <location>
        <position position="13"/>
    </location>
    <ligand>
        <name>Mg(2+)</name>
        <dbReference type="ChEBI" id="CHEBI:18420"/>
    </ligand>
</feature>
<dbReference type="PANTHER" id="PTHR46090:SF2">
    <property type="entry name" value="ADP-RIBOSYLATION FACTOR-LIKE PROTEIN 13B"/>
    <property type="match status" value="1"/>
</dbReference>
<dbReference type="NCBIfam" id="TIGR00231">
    <property type="entry name" value="small_GTP"/>
    <property type="match status" value="1"/>
</dbReference>
<dbReference type="GO" id="GO:0046872">
    <property type="term" value="F:metal ion binding"/>
    <property type="evidence" value="ECO:0007669"/>
    <property type="project" value="UniProtKB-KW"/>
</dbReference>
<feature type="non-terminal residue" evidence="6">
    <location>
        <position position="132"/>
    </location>
</feature>
<evidence type="ECO:0000256" key="2">
    <source>
        <dbReference type="ARBA" id="ARBA00023134"/>
    </source>
</evidence>
<feature type="binding site" evidence="3">
    <location>
        <position position="52"/>
    </location>
    <ligand>
        <name>GTP</name>
        <dbReference type="ChEBI" id="CHEBI:37565"/>
    </ligand>
</feature>
<proteinExistence type="inferred from homology"/>
<feature type="non-terminal residue" evidence="6">
    <location>
        <position position="1"/>
    </location>
</feature>
<dbReference type="InterPro" id="IPR051995">
    <property type="entry name" value="Ciliary_GTPase"/>
</dbReference>
<sequence length="132" mass="14305">KLVLVGLDGAGKSTLLQTMLGEKPEKTMPTFGFNNARTKQRGFDIDLFDLGGGKRIRGIWKAYMADVHGCVFVVDAADADRLDECREVFADTLRDPHLSGKPIVVFANKQDLPSAKSEAQIATALGLATLQN</sequence>
<dbReference type="PANTHER" id="PTHR46090">
    <property type="entry name" value="ADP-RIBOSYLATION FACTOR-LIKE PROTEIN 13B"/>
    <property type="match status" value="1"/>
</dbReference>
<keyword evidence="4" id="KW-0460">Magnesium</keyword>
<dbReference type="RefSeq" id="XP_003057801.1">
    <property type="nucleotide sequence ID" value="XM_003057755.1"/>
</dbReference>
<dbReference type="STRING" id="564608.C1MQQ7"/>
<dbReference type="GO" id="GO:0003924">
    <property type="term" value="F:GTPase activity"/>
    <property type="evidence" value="ECO:0007669"/>
    <property type="project" value="InterPro"/>
</dbReference>
<dbReference type="SMART" id="SM00178">
    <property type="entry name" value="SAR"/>
    <property type="match status" value="1"/>
</dbReference>
<protein>
    <submittedName>
        <fullName evidence="6">Predicted protein</fullName>
    </submittedName>
</protein>
<feature type="binding site" evidence="3">
    <location>
        <begin position="108"/>
        <end position="111"/>
    </location>
    <ligand>
        <name>GTP</name>
        <dbReference type="ChEBI" id="CHEBI:37565"/>
    </ligand>
</feature>
<dbReference type="AlphaFoldDB" id="C1MQQ7"/>
<dbReference type="EMBL" id="GG663738">
    <property type="protein sequence ID" value="EEH57752.1"/>
    <property type="molecule type" value="Genomic_DNA"/>
</dbReference>
<dbReference type="Proteomes" id="UP000001876">
    <property type="component" value="Unassembled WGS sequence"/>
</dbReference>
<dbReference type="GeneID" id="9683606"/>
<dbReference type="SUPFAM" id="SSF52540">
    <property type="entry name" value="P-loop containing nucleoside triphosphate hydrolases"/>
    <property type="match status" value="1"/>
</dbReference>
<comment type="similarity">
    <text evidence="5">Belongs to the small GTPase superfamily. Arf family.</text>
</comment>
<dbReference type="Gene3D" id="3.40.50.300">
    <property type="entry name" value="P-loop containing nucleotide triphosphate hydrolases"/>
    <property type="match status" value="1"/>
</dbReference>
<evidence type="ECO:0000313" key="6">
    <source>
        <dbReference type="EMBL" id="EEH57752.1"/>
    </source>
</evidence>
<dbReference type="Pfam" id="PF00025">
    <property type="entry name" value="Arf"/>
    <property type="match status" value="1"/>
</dbReference>
<evidence type="ECO:0000256" key="3">
    <source>
        <dbReference type="PIRSR" id="PIRSR606689-1"/>
    </source>
</evidence>
<dbReference type="InterPro" id="IPR006689">
    <property type="entry name" value="Small_GTPase_ARF/SAR"/>
</dbReference>
<dbReference type="KEGG" id="mpp:MICPUCDRAFT_8098"/>
<dbReference type="PROSITE" id="PS51417">
    <property type="entry name" value="ARF"/>
    <property type="match status" value="1"/>
</dbReference>
<dbReference type="GO" id="GO:0005525">
    <property type="term" value="F:GTP binding"/>
    <property type="evidence" value="ECO:0007669"/>
    <property type="project" value="UniProtKB-KW"/>
</dbReference>
<dbReference type="PRINTS" id="PR00328">
    <property type="entry name" value="SAR1GTPBP"/>
</dbReference>